<evidence type="ECO:0000313" key="3">
    <source>
        <dbReference type="Proteomes" id="UP000245959"/>
    </source>
</evidence>
<protein>
    <submittedName>
        <fullName evidence="2">Uncharacterized protein</fullName>
    </submittedName>
</protein>
<name>A0A2U1AYJ2_9BACT</name>
<feature type="transmembrane region" description="Helical" evidence="1">
    <location>
        <begin position="15"/>
        <end position="39"/>
    </location>
</feature>
<reference evidence="2 3" key="1">
    <citation type="submission" date="2018-04" db="EMBL/GenBank/DDBJ databases">
        <title>Genomic Encyclopedia of Type Strains, Phase IV (KMG-IV): sequencing the most valuable type-strain genomes for metagenomic binning, comparative biology and taxonomic classification.</title>
        <authorList>
            <person name="Goeker M."/>
        </authorList>
    </citation>
    <scope>NUCLEOTIDE SEQUENCE [LARGE SCALE GENOMIC DNA]</scope>
    <source>
        <strain evidence="2 3">DSM 14823</strain>
    </source>
</reference>
<sequence length="140" mass="15465">MNYGNGIFTTSDRHVIRYLLFAAIVVVINFCAPAATAAIPADFRLARAACVTALADNDDSKLTQDDFRRPRRAITVVQLQFRQPEYGKLSGDCCNPSRQWLIPQLRFPSPTIFAPDSVPLQELLKNSTPVRAGPPVFSAD</sequence>
<accession>A0A2U1AYJ2</accession>
<keyword evidence="1" id="KW-0472">Membrane</keyword>
<dbReference type="AlphaFoldDB" id="A0A2U1AYJ2"/>
<keyword evidence="1" id="KW-0812">Transmembrane</keyword>
<organism evidence="2 3">
    <name type="scientific">Victivallis vadensis</name>
    <dbReference type="NCBI Taxonomy" id="172901"/>
    <lineage>
        <taxon>Bacteria</taxon>
        <taxon>Pseudomonadati</taxon>
        <taxon>Lentisphaerota</taxon>
        <taxon>Lentisphaeria</taxon>
        <taxon>Victivallales</taxon>
        <taxon>Victivallaceae</taxon>
        <taxon>Victivallis</taxon>
    </lineage>
</organism>
<evidence type="ECO:0000313" key="2">
    <source>
        <dbReference type="EMBL" id="PVY41495.1"/>
    </source>
</evidence>
<dbReference type="EMBL" id="QEKH01000014">
    <property type="protein sequence ID" value="PVY41495.1"/>
    <property type="molecule type" value="Genomic_DNA"/>
</dbReference>
<evidence type="ECO:0000256" key="1">
    <source>
        <dbReference type="SAM" id="Phobius"/>
    </source>
</evidence>
<comment type="caution">
    <text evidence="2">The sequence shown here is derived from an EMBL/GenBank/DDBJ whole genome shotgun (WGS) entry which is preliminary data.</text>
</comment>
<dbReference type="Proteomes" id="UP000245959">
    <property type="component" value="Unassembled WGS sequence"/>
</dbReference>
<keyword evidence="1" id="KW-1133">Transmembrane helix</keyword>
<gene>
    <name evidence="2" type="ORF">C8D82_114109</name>
</gene>
<proteinExistence type="predicted"/>
<keyword evidence="3" id="KW-1185">Reference proteome</keyword>